<reference evidence="1" key="1">
    <citation type="submission" date="2014-11" db="EMBL/GenBank/DDBJ databases">
        <authorList>
            <person name="Amaro Gonzalez C."/>
        </authorList>
    </citation>
    <scope>NUCLEOTIDE SEQUENCE</scope>
</reference>
<proteinExistence type="predicted"/>
<reference evidence="1" key="2">
    <citation type="journal article" date="2015" name="Fish Shellfish Immunol.">
        <title>Early steps in the European eel (Anguilla anguilla)-Vibrio vulnificus interaction in the gills: Role of the RtxA13 toxin.</title>
        <authorList>
            <person name="Callol A."/>
            <person name="Pajuelo D."/>
            <person name="Ebbesson L."/>
            <person name="Teles M."/>
            <person name="MacKenzie S."/>
            <person name="Amaro C."/>
        </authorList>
    </citation>
    <scope>NUCLEOTIDE SEQUENCE</scope>
</reference>
<protein>
    <submittedName>
        <fullName evidence="1">Uncharacterized protein</fullName>
    </submittedName>
</protein>
<evidence type="ECO:0000313" key="1">
    <source>
        <dbReference type="EMBL" id="JAH67406.1"/>
    </source>
</evidence>
<organism evidence="1">
    <name type="scientific">Anguilla anguilla</name>
    <name type="common">European freshwater eel</name>
    <name type="synonym">Muraena anguilla</name>
    <dbReference type="NCBI Taxonomy" id="7936"/>
    <lineage>
        <taxon>Eukaryota</taxon>
        <taxon>Metazoa</taxon>
        <taxon>Chordata</taxon>
        <taxon>Craniata</taxon>
        <taxon>Vertebrata</taxon>
        <taxon>Euteleostomi</taxon>
        <taxon>Actinopterygii</taxon>
        <taxon>Neopterygii</taxon>
        <taxon>Teleostei</taxon>
        <taxon>Anguilliformes</taxon>
        <taxon>Anguillidae</taxon>
        <taxon>Anguilla</taxon>
    </lineage>
</organism>
<name>A0A0E9UNS2_ANGAN</name>
<dbReference type="EMBL" id="GBXM01041171">
    <property type="protein sequence ID" value="JAH67406.1"/>
    <property type="molecule type" value="Transcribed_RNA"/>
</dbReference>
<accession>A0A0E9UNS2</accession>
<sequence>MNCLNCQRCRDLPEANGKKTDVDKTSGIINVGFRFQLAP</sequence>
<dbReference type="AlphaFoldDB" id="A0A0E9UNS2"/>